<feature type="region of interest" description="Disordered" evidence="1">
    <location>
        <begin position="707"/>
        <end position="726"/>
    </location>
</feature>
<dbReference type="SUPFAM" id="SSF53300">
    <property type="entry name" value="vWA-like"/>
    <property type="match status" value="2"/>
</dbReference>
<feature type="domain" description="VWFA" evidence="2">
    <location>
        <begin position="144"/>
        <end position="298"/>
    </location>
</feature>
<keyword evidence="4" id="KW-1185">Reference proteome</keyword>
<reference evidence="3" key="2">
    <citation type="submission" date="2025-09" db="UniProtKB">
        <authorList>
            <consortium name="Ensembl"/>
        </authorList>
    </citation>
    <scope>IDENTIFICATION</scope>
</reference>
<accession>A0A2K6RHG1</accession>
<name>A0A2K6RHG1_RHIRO</name>
<dbReference type="Gene3D" id="3.40.50.410">
    <property type="entry name" value="von Willebrand factor, type A domain"/>
    <property type="match status" value="2"/>
</dbReference>
<dbReference type="GeneTree" id="ENSGT00940000159290"/>
<reference evidence="3" key="1">
    <citation type="submission" date="2025-08" db="UniProtKB">
        <authorList>
            <consortium name="Ensembl"/>
        </authorList>
    </citation>
    <scope>IDENTIFICATION</scope>
</reference>
<dbReference type="InterPro" id="IPR036465">
    <property type="entry name" value="vWFA_dom_sf"/>
</dbReference>
<dbReference type="Pfam" id="PF13768">
    <property type="entry name" value="VWA_3"/>
    <property type="match status" value="2"/>
</dbReference>
<organism evidence="3 4">
    <name type="scientific">Rhinopithecus roxellana</name>
    <name type="common">Golden snub-nosed monkey</name>
    <name type="synonym">Pygathrix roxellana</name>
    <dbReference type="NCBI Taxonomy" id="61622"/>
    <lineage>
        <taxon>Eukaryota</taxon>
        <taxon>Metazoa</taxon>
        <taxon>Chordata</taxon>
        <taxon>Craniata</taxon>
        <taxon>Vertebrata</taxon>
        <taxon>Euteleostomi</taxon>
        <taxon>Mammalia</taxon>
        <taxon>Eutheria</taxon>
        <taxon>Euarchontoglires</taxon>
        <taxon>Primates</taxon>
        <taxon>Haplorrhini</taxon>
        <taxon>Catarrhini</taxon>
        <taxon>Cercopithecidae</taxon>
        <taxon>Colobinae</taxon>
        <taxon>Rhinopithecus</taxon>
    </lineage>
</organism>
<dbReference type="InterPro" id="IPR002035">
    <property type="entry name" value="VWF_A"/>
</dbReference>
<evidence type="ECO:0000259" key="2">
    <source>
        <dbReference type="Pfam" id="PF13768"/>
    </source>
</evidence>
<protein>
    <submittedName>
        <fullName evidence="3">von Willebrand factor A domain containing 3A</fullName>
    </submittedName>
</protein>
<dbReference type="PANTHER" id="PTHR46478:SF1">
    <property type="entry name" value="VON WILLEBRAND FACTOR A DOMAIN-CONTAINING PROTEIN 3A"/>
    <property type="match status" value="1"/>
</dbReference>
<sequence length="726" mass="81721">MATQTSHVFHGQENMLLENHCIRRNTGRDSKKSLKQKNVNGLGQNSDNGLLVTHVNQTQDLLDSEDWLSAHSLKCQKLTLADLISQGTEVLEEDTNVVQKIRFSTQIIRHFESKLSDTIEVYQERIQWLTENSKKAFGLIKGARVSILIDVSAISSGPQKEEFQKDLMSLIDEQLSHKEKLFVLSFGTNARSLWPDPMEVSASVLQELKLWVKTLQPDGGSNLLQALKKIFTLKGLDSLVVIMRSCPDQPSEILSDYIQQSTMGRDLIIHFITYSCDDQLPPAILKNLAEAVRGYYHCYSPKMELYTSRDMDELLAEIQKAQSLLSHVQALRHSSPCEALTCTMEEVGGMSVSSGAFSQQHSAGLVPLSHLFIDGTAAGAPKKLSLYQVLAPSAFSPVEEFVPILQKTVSSTIHEKAMIQFEWHDGTVKNIHVDPPFLYEYQLNRAMRMYERRIEWLSLASRRIWGTVCEKRVVVLLDISATNSMYIIHIQHSLRLLLEEQLSNKDYFNLIAFGSTIESWRPEMVPMSHDNLQSAWRWALNLRCWGSRNVLSALRKAVEVDFKDKDKHQSQGIYLFTGGIPDQDMPTLSAYMAEACSGCDLQLNVCLFYVGEPKMDTTPPACYASRTDTAAAYKEVTRAAGGRFHWFGDTGIYESDDISSIMSEMEKALNYSQKCAFLMASLKNHSRKVLGSAALLKEKPKTLQLRSQPKKLCPPRPTAPLGARMV</sequence>
<evidence type="ECO:0000313" key="4">
    <source>
        <dbReference type="Proteomes" id="UP000233200"/>
    </source>
</evidence>
<dbReference type="Ensembl" id="ENSRROT00000064968.1">
    <property type="protein sequence ID" value="ENSRROP00000040479.1"/>
    <property type="gene ID" value="ENSRROG00000043487.1"/>
</dbReference>
<evidence type="ECO:0000313" key="3">
    <source>
        <dbReference type="Ensembl" id="ENSRROP00000040479.1"/>
    </source>
</evidence>
<proteinExistence type="predicted"/>
<feature type="domain" description="VWFA" evidence="2">
    <location>
        <begin position="472"/>
        <end position="595"/>
    </location>
</feature>
<gene>
    <name evidence="3" type="primary">VWA3A</name>
</gene>
<dbReference type="AlphaFoldDB" id="A0A2K6RHG1"/>
<evidence type="ECO:0000256" key="1">
    <source>
        <dbReference type="SAM" id="MobiDB-lite"/>
    </source>
</evidence>
<dbReference type="Proteomes" id="UP000233200">
    <property type="component" value="Unplaced"/>
</dbReference>
<dbReference type="PANTHER" id="PTHR46478">
    <property type="entry name" value="VON WILLEBRAND FACTOR A DOMAIN-CONTAINING PROTEIN 3A"/>
    <property type="match status" value="1"/>
</dbReference>